<comment type="function">
    <text evidence="15">Digests double-stranded RNA. Involved in the processing of primary rRNA transcript to yield the immediate precursors to the large and small rRNAs (23S and 16S). Processes some mRNAs, and tRNAs when they are encoded in the rRNA operon. Processes pre-crRNA and tracrRNA of type II CRISPR loci if present in the organism.</text>
</comment>
<dbReference type="PANTHER" id="PTHR11207:SF0">
    <property type="entry name" value="RIBONUCLEASE 3"/>
    <property type="match status" value="1"/>
</dbReference>
<dbReference type="GO" id="GO:0006364">
    <property type="term" value="P:rRNA processing"/>
    <property type="evidence" value="ECO:0007669"/>
    <property type="project" value="UniProtKB-UniRule"/>
</dbReference>
<keyword evidence="6 15" id="KW-0698">rRNA processing</keyword>
<dbReference type="CDD" id="cd10845">
    <property type="entry name" value="DSRM_RNAse_III_family"/>
    <property type="match status" value="1"/>
</dbReference>
<evidence type="ECO:0000256" key="3">
    <source>
        <dbReference type="ARBA" id="ARBA00010183"/>
    </source>
</evidence>
<dbReference type="GO" id="GO:0046872">
    <property type="term" value="F:metal ion binding"/>
    <property type="evidence" value="ECO:0007669"/>
    <property type="project" value="UniProtKB-KW"/>
</dbReference>
<keyword evidence="7 15" id="KW-0507">mRNA processing</keyword>
<evidence type="ECO:0000256" key="2">
    <source>
        <dbReference type="ARBA" id="ARBA00004496"/>
    </source>
</evidence>
<dbReference type="SUPFAM" id="SSF69065">
    <property type="entry name" value="RNase III domain-like"/>
    <property type="match status" value="1"/>
</dbReference>
<dbReference type="RefSeq" id="WP_069125675.1">
    <property type="nucleotide sequence ID" value="NZ_MARB01000014.1"/>
</dbReference>
<keyword evidence="8 15" id="KW-0819">tRNA processing</keyword>
<dbReference type="SMART" id="SM00358">
    <property type="entry name" value="DSRM"/>
    <property type="match status" value="1"/>
</dbReference>
<feature type="binding site" evidence="15">
    <location>
        <position position="116"/>
    </location>
    <ligand>
        <name>Mg(2+)</name>
        <dbReference type="ChEBI" id="CHEBI:18420"/>
    </ligand>
</feature>
<dbReference type="EMBL" id="MARB01000014">
    <property type="protein sequence ID" value="ODJ87123.1"/>
    <property type="molecule type" value="Genomic_DNA"/>
</dbReference>
<dbReference type="InterPro" id="IPR014720">
    <property type="entry name" value="dsRBD_dom"/>
</dbReference>
<reference evidence="18 19" key="1">
    <citation type="submission" date="2016-06" db="EMBL/GenBank/DDBJ databases">
        <title>Genome sequence of endosymbiont of Candidatus Endolucinida thiodiazotropha.</title>
        <authorList>
            <person name="Poehlein A."/>
            <person name="Koenig S."/>
            <person name="Heiden S.E."/>
            <person name="Thuermer A."/>
            <person name="Voget S."/>
            <person name="Daniel R."/>
            <person name="Markert S."/>
            <person name="Gros O."/>
            <person name="Schweder T."/>
        </authorList>
    </citation>
    <scope>NUCLEOTIDE SEQUENCE [LARGE SCALE GENOMIC DNA]</scope>
    <source>
        <strain evidence="18 19">COS</strain>
    </source>
</reference>
<feature type="domain" description="RNase III" evidence="17">
    <location>
        <begin position="5"/>
        <end position="127"/>
    </location>
</feature>
<keyword evidence="9 15" id="KW-0540">Nuclease</keyword>
<evidence type="ECO:0000256" key="8">
    <source>
        <dbReference type="ARBA" id="ARBA00022694"/>
    </source>
</evidence>
<protein>
    <recommendedName>
        <fullName evidence="15">Ribonuclease 3</fullName>
        <ecNumber evidence="15">3.1.26.3</ecNumber>
    </recommendedName>
    <alternativeName>
        <fullName evidence="15">Ribonuclease III</fullName>
        <shortName evidence="15">RNase III</shortName>
    </alternativeName>
</protein>
<dbReference type="EC" id="3.1.26.3" evidence="15"/>
<dbReference type="Gene3D" id="3.30.160.20">
    <property type="match status" value="1"/>
</dbReference>
<dbReference type="GO" id="GO:0005737">
    <property type="term" value="C:cytoplasm"/>
    <property type="evidence" value="ECO:0007669"/>
    <property type="project" value="UniProtKB-SubCell"/>
</dbReference>
<feature type="binding site" evidence="15">
    <location>
        <position position="40"/>
    </location>
    <ligand>
        <name>Mg(2+)</name>
        <dbReference type="ChEBI" id="CHEBI:18420"/>
    </ligand>
</feature>
<dbReference type="SMART" id="SM00535">
    <property type="entry name" value="RIBOc"/>
    <property type="match status" value="1"/>
</dbReference>
<evidence type="ECO:0000259" key="16">
    <source>
        <dbReference type="PROSITE" id="PS50137"/>
    </source>
</evidence>
<comment type="subcellular location">
    <subcellularLocation>
        <location evidence="2 15">Cytoplasm</location>
    </subcellularLocation>
</comment>
<keyword evidence="11 15" id="KW-0255">Endonuclease</keyword>
<evidence type="ECO:0000256" key="7">
    <source>
        <dbReference type="ARBA" id="ARBA00022664"/>
    </source>
</evidence>
<accession>A0A7Z0VK65</accession>
<dbReference type="FunFam" id="1.10.1520.10:FF:000001">
    <property type="entry name" value="Ribonuclease 3"/>
    <property type="match status" value="1"/>
</dbReference>
<feature type="domain" description="DRBM" evidence="16">
    <location>
        <begin position="154"/>
        <end position="224"/>
    </location>
</feature>
<dbReference type="GO" id="GO:0008033">
    <property type="term" value="P:tRNA processing"/>
    <property type="evidence" value="ECO:0007669"/>
    <property type="project" value="UniProtKB-KW"/>
</dbReference>
<dbReference type="AlphaFoldDB" id="A0A7Z0VK65"/>
<evidence type="ECO:0000256" key="5">
    <source>
        <dbReference type="ARBA" id="ARBA00022490"/>
    </source>
</evidence>
<keyword evidence="15" id="KW-0699">rRNA-binding</keyword>
<organism evidence="18 19">
    <name type="scientific">Candidatus Thiodiazotropha endolucinida</name>
    <dbReference type="NCBI Taxonomy" id="1655433"/>
    <lineage>
        <taxon>Bacteria</taxon>
        <taxon>Pseudomonadati</taxon>
        <taxon>Pseudomonadota</taxon>
        <taxon>Gammaproteobacteria</taxon>
        <taxon>Chromatiales</taxon>
        <taxon>Sedimenticolaceae</taxon>
        <taxon>Candidatus Thiodiazotropha</taxon>
    </lineage>
</organism>
<comment type="catalytic activity">
    <reaction evidence="1 15">
        <text>Endonucleolytic cleavage to 5'-phosphomonoester.</text>
        <dbReference type="EC" id="3.1.26.3"/>
    </reaction>
</comment>
<dbReference type="SUPFAM" id="SSF54768">
    <property type="entry name" value="dsRNA-binding domain-like"/>
    <property type="match status" value="1"/>
</dbReference>
<evidence type="ECO:0000256" key="10">
    <source>
        <dbReference type="ARBA" id="ARBA00022723"/>
    </source>
</evidence>
<evidence type="ECO:0000256" key="12">
    <source>
        <dbReference type="ARBA" id="ARBA00022801"/>
    </source>
</evidence>
<name>A0A7Z0VK65_9GAMM</name>
<sequence length="228" mass="25296">MKADVDKLCRELGYHFTDPQLIEQALTHRSVGGKNNERLEYLGDAILGFVIADELFNHFREASEGQLSRLRSSLVKRDTLAEVARGFNLGDYLHLGPGELRSGGQSRDSILADGLEAILASIYLDGGYEACRHVIQTIFLPRLSRMSLENQQKDPKTGLQEYLQANKIDLPSYEIVDIKGDPHNPLFTVNCAVIGLGKKAIGEGSSRRKAEQDAASKMLTLLIDDRIK</sequence>
<feature type="active site" evidence="15">
    <location>
        <position position="44"/>
    </location>
</feature>
<keyword evidence="5 15" id="KW-0963">Cytoplasm</keyword>
<dbReference type="PANTHER" id="PTHR11207">
    <property type="entry name" value="RIBONUCLEASE III"/>
    <property type="match status" value="1"/>
</dbReference>
<dbReference type="Pfam" id="PF14622">
    <property type="entry name" value="Ribonucleas_3_3"/>
    <property type="match status" value="1"/>
</dbReference>
<keyword evidence="12 15" id="KW-0378">Hydrolase</keyword>
<evidence type="ECO:0000313" key="18">
    <source>
        <dbReference type="EMBL" id="ODJ87123.1"/>
    </source>
</evidence>
<proteinExistence type="inferred from homology"/>
<dbReference type="InterPro" id="IPR036389">
    <property type="entry name" value="RNase_III_sf"/>
</dbReference>
<dbReference type="GO" id="GO:0003725">
    <property type="term" value="F:double-stranded RNA binding"/>
    <property type="evidence" value="ECO:0007669"/>
    <property type="project" value="TreeGrafter"/>
</dbReference>
<evidence type="ECO:0000256" key="13">
    <source>
        <dbReference type="ARBA" id="ARBA00022842"/>
    </source>
</evidence>
<comment type="caution">
    <text evidence="18">The sequence shown here is derived from an EMBL/GenBank/DDBJ whole genome shotgun (WGS) entry which is preliminary data.</text>
</comment>
<keyword evidence="10 15" id="KW-0479">Metal-binding</keyword>
<feature type="active site" evidence="15">
    <location>
        <position position="116"/>
    </location>
</feature>
<dbReference type="PROSITE" id="PS50137">
    <property type="entry name" value="DS_RBD"/>
    <property type="match status" value="1"/>
</dbReference>
<dbReference type="InterPro" id="IPR011907">
    <property type="entry name" value="RNase_III"/>
</dbReference>
<dbReference type="GO" id="GO:0004525">
    <property type="term" value="F:ribonuclease III activity"/>
    <property type="evidence" value="ECO:0007669"/>
    <property type="project" value="UniProtKB-UniRule"/>
</dbReference>
<evidence type="ECO:0000256" key="9">
    <source>
        <dbReference type="ARBA" id="ARBA00022722"/>
    </source>
</evidence>
<dbReference type="GO" id="GO:0006397">
    <property type="term" value="P:mRNA processing"/>
    <property type="evidence" value="ECO:0007669"/>
    <property type="project" value="UniProtKB-UniRule"/>
</dbReference>
<evidence type="ECO:0000256" key="4">
    <source>
        <dbReference type="ARBA" id="ARBA00011738"/>
    </source>
</evidence>
<dbReference type="GO" id="GO:0019843">
    <property type="term" value="F:rRNA binding"/>
    <property type="evidence" value="ECO:0007669"/>
    <property type="project" value="UniProtKB-KW"/>
</dbReference>
<evidence type="ECO:0000256" key="11">
    <source>
        <dbReference type="ARBA" id="ARBA00022759"/>
    </source>
</evidence>
<keyword evidence="13 15" id="KW-0460">Magnesium</keyword>
<gene>
    <name evidence="15 18" type="primary">rnc</name>
    <name evidence="18" type="ORF">CODIS_26400</name>
</gene>
<dbReference type="PROSITE" id="PS50142">
    <property type="entry name" value="RNASE_3_2"/>
    <property type="match status" value="1"/>
</dbReference>
<comment type="cofactor">
    <cofactor evidence="15">
        <name>Mg(2+)</name>
        <dbReference type="ChEBI" id="CHEBI:18420"/>
    </cofactor>
</comment>
<dbReference type="Proteomes" id="UP000094769">
    <property type="component" value="Unassembled WGS sequence"/>
</dbReference>
<comment type="similarity">
    <text evidence="3">Belongs to the ribonuclease III family.</text>
</comment>
<comment type="subunit">
    <text evidence="4 15">Homodimer.</text>
</comment>
<keyword evidence="14 15" id="KW-0694">RNA-binding</keyword>
<evidence type="ECO:0000256" key="1">
    <source>
        <dbReference type="ARBA" id="ARBA00000109"/>
    </source>
</evidence>
<evidence type="ECO:0000256" key="6">
    <source>
        <dbReference type="ARBA" id="ARBA00022552"/>
    </source>
</evidence>
<keyword evidence="19" id="KW-1185">Reference proteome</keyword>
<dbReference type="GO" id="GO:0042802">
    <property type="term" value="F:identical protein binding"/>
    <property type="evidence" value="ECO:0007669"/>
    <property type="project" value="UniProtKB-ARBA"/>
</dbReference>
<dbReference type="InterPro" id="IPR000999">
    <property type="entry name" value="RNase_III_dom"/>
</dbReference>
<dbReference type="PROSITE" id="PS00517">
    <property type="entry name" value="RNASE_3_1"/>
    <property type="match status" value="1"/>
</dbReference>
<dbReference type="GO" id="GO:0010468">
    <property type="term" value="P:regulation of gene expression"/>
    <property type="evidence" value="ECO:0007669"/>
    <property type="project" value="TreeGrafter"/>
</dbReference>
<dbReference type="NCBIfam" id="TIGR02191">
    <property type="entry name" value="RNaseIII"/>
    <property type="match status" value="1"/>
</dbReference>
<dbReference type="FunFam" id="3.30.160.20:FF:000003">
    <property type="entry name" value="Ribonuclease 3"/>
    <property type="match status" value="1"/>
</dbReference>
<dbReference type="CDD" id="cd00593">
    <property type="entry name" value="RIBOc"/>
    <property type="match status" value="1"/>
</dbReference>
<evidence type="ECO:0000256" key="15">
    <source>
        <dbReference type="HAMAP-Rule" id="MF_00104"/>
    </source>
</evidence>
<dbReference type="OrthoDB" id="9805026at2"/>
<dbReference type="HAMAP" id="MF_00104">
    <property type="entry name" value="RNase_III"/>
    <property type="match status" value="1"/>
</dbReference>
<evidence type="ECO:0000256" key="14">
    <source>
        <dbReference type="ARBA" id="ARBA00022884"/>
    </source>
</evidence>
<evidence type="ECO:0000313" key="19">
    <source>
        <dbReference type="Proteomes" id="UP000094769"/>
    </source>
</evidence>
<dbReference type="Gene3D" id="1.10.1520.10">
    <property type="entry name" value="Ribonuclease III domain"/>
    <property type="match status" value="1"/>
</dbReference>
<dbReference type="Pfam" id="PF00035">
    <property type="entry name" value="dsrm"/>
    <property type="match status" value="1"/>
</dbReference>
<evidence type="ECO:0000259" key="17">
    <source>
        <dbReference type="PROSITE" id="PS50142"/>
    </source>
</evidence>
<feature type="binding site" evidence="15">
    <location>
        <position position="113"/>
    </location>
    <ligand>
        <name>Mg(2+)</name>
        <dbReference type="ChEBI" id="CHEBI:18420"/>
    </ligand>
</feature>